<dbReference type="GO" id="GO:0003755">
    <property type="term" value="F:peptidyl-prolyl cis-trans isomerase activity"/>
    <property type="evidence" value="ECO:0007669"/>
    <property type="project" value="UniProtKB-KW"/>
</dbReference>
<dbReference type="PROSITE" id="PS50198">
    <property type="entry name" value="PPIC_PPIASE_2"/>
    <property type="match status" value="1"/>
</dbReference>
<name>A0A9D1NN65_9BACT</name>
<dbReference type="InterPro" id="IPR027304">
    <property type="entry name" value="Trigger_fact/SurA_dom_sf"/>
</dbReference>
<reference evidence="9" key="2">
    <citation type="journal article" date="2021" name="PeerJ">
        <title>Extensive microbial diversity within the chicken gut microbiome revealed by metagenomics and culture.</title>
        <authorList>
            <person name="Gilroy R."/>
            <person name="Ravi A."/>
            <person name="Getino M."/>
            <person name="Pursley I."/>
            <person name="Horton D.L."/>
            <person name="Alikhan N.F."/>
            <person name="Baker D."/>
            <person name="Gharbi K."/>
            <person name="Hall N."/>
            <person name="Watson M."/>
            <person name="Adriaenssens E.M."/>
            <person name="Foster-Nyarko E."/>
            <person name="Jarju S."/>
            <person name="Secka A."/>
            <person name="Antonio M."/>
            <person name="Oren A."/>
            <person name="Chaudhuri R.R."/>
            <person name="La Ragione R."/>
            <person name="Hildebrand F."/>
            <person name="Pallen M.J."/>
        </authorList>
    </citation>
    <scope>NUCLEOTIDE SEQUENCE</scope>
    <source>
        <strain evidence="9">35461</strain>
    </source>
</reference>
<dbReference type="Gene3D" id="1.10.4030.10">
    <property type="entry name" value="Porin chaperone SurA, peptide-binding domain"/>
    <property type="match status" value="1"/>
</dbReference>
<dbReference type="InterPro" id="IPR046357">
    <property type="entry name" value="PPIase_dom_sf"/>
</dbReference>
<sequence length="317" mass="34706">MKRPLLTLSLTLTLCAAVLRAEPSFYDGVAAYVNDKVVTVDAVMQELHNSFDLRQVPPAEQAGRIRALFPVVRDMLVNRTLILEAYEASGAELPNEAVNARVQEIIADQFGGDEAKLKETLRESRLTRDEWVKKVRENMIVMAMQQLQVDRKIVVSPKKIREYYAAHAADFAEGAGTHVRSITINPEGGAKAAEAALAELKAGKPFAEVAKAHSADPQAAQGGDWGFVDPAANFAAPIVEALAKLKPGETSGVVEMGDWRAIVQKVDERAGEPPSLAEAWPRVEAAVRAELGQVRYNEWVEGLRKNAYIKNVDVKLQ</sequence>
<evidence type="ECO:0000256" key="2">
    <source>
        <dbReference type="ARBA" id="ARBA00013194"/>
    </source>
</evidence>
<dbReference type="PANTHER" id="PTHR47245">
    <property type="entry name" value="PEPTIDYLPROLYL ISOMERASE"/>
    <property type="match status" value="1"/>
</dbReference>
<dbReference type="Pfam" id="PF13624">
    <property type="entry name" value="SurA_N_3"/>
    <property type="match status" value="1"/>
</dbReference>
<keyword evidence="3 7" id="KW-0732">Signal</keyword>
<dbReference type="InterPro" id="IPR050245">
    <property type="entry name" value="PrsA_foldase"/>
</dbReference>
<evidence type="ECO:0000256" key="4">
    <source>
        <dbReference type="ARBA" id="ARBA00023110"/>
    </source>
</evidence>
<evidence type="ECO:0000256" key="1">
    <source>
        <dbReference type="ARBA" id="ARBA00000971"/>
    </source>
</evidence>
<evidence type="ECO:0000256" key="3">
    <source>
        <dbReference type="ARBA" id="ARBA00022729"/>
    </source>
</evidence>
<comment type="catalytic activity">
    <reaction evidence="1">
        <text>[protein]-peptidylproline (omega=180) = [protein]-peptidylproline (omega=0)</text>
        <dbReference type="Rhea" id="RHEA:16237"/>
        <dbReference type="Rhea" id="RHEA-COMP:10747"/>
        <dbReference type="Rhea" id="RHEA-COMP:10748"/>
        <dbReference type="ChEBI" id="CHEBI:83833"/>
        <dbReference type="ChEBI" id="CHEBI:83834"/>
        <dbReference type="EC" id="5.2.1.8"/>
    </reaction>
</comment>
<keyword evidence="5 6" id="KW-0413">Isomerase</keyword>
<feature type="signal peptide" evidence="7">
    <location>
        <begin position="1"/>
        <end position="21"/>
    </location>
</feature>
<protein>
    <recommendedName>
        <fullName evidence="2">peptidylprolyl isomerase</fullName>
        <ecNumber evidence="2">5.2.1.8</ecNumber>
    </recommendedName>
</protein>
<evidence type="ECO:0000313" key="10">
    <source>
        <dbReference type="Proteomes" id="UP000886845"/>
    </source>
</evidence>
<organism evidence="9 10">
    <name type="scientific">Candidatus Spyradenecus faecavium</name>
    <dbReference type="NCBI Taxonomy" id="2840947"/>
    <lineage>
        <taxon>Bacteria</taxon>
        <taxon>Pseudomonadati</taxon>
        <taxon>Lentisphaerota</taxon>
        <taxon>Lentisphaeria</taxon>
        <taxon>Lentisphaerales</taxon>
        <taxon>Lentisphaeraceae</taxon>
        <taxon>Lentisphaeraceae incertae sedis</taxon>
        <taxon>Candidatus Spyradenecus</taxon>
    </lineage>
</organism>
<feature type="domain" description="PpiC" evidence="8">
    <location>
        <begin position="174"/>
        <end position="267"/>
    </location>
</feature>
<proteinExistence type="predicted"/>
<dbReference type="Gene3D" id="3.10.50.40">
    <property type="match status" value="1"/>
</dbReference>
<dbReference type="InterPro" id="IPR000297">
    <property type="entry name" value="PPIase_PpiC"/>
</dbReference>
<dbReference type="EC" id="5.2.1.8" evidence="2"/>
<dbReference type="EMBL" id="DVOR01000210">
    <property type="protein sequence ID" value="HIV09735.1"/>
    <property type="molecule type" value="Genomic_DNA"/>
</dbReference>
<accession>A0A9D1NN65</accession>
<dbReference type="SUPFAM" id="SSF54534">
    <property type="entry name" value="FKBP-like"/>
    <property type="match status" value="1"/>
</dbReference>
<feature type="chain" id="PRO_5038350650" description="peptidylprolyl isomerase" evidence="7">
    <location>
        <begin position="22"/>
        <end position="317"/>
    </location>
</feature>
<reference evidence="9" key="1">
    <citation type="submission" date="2020-10" db="EMBL/GenBank/DDBJ databases">
        <authorList>
            <person name="Gilroy R."/>
        </authorList>
    </citation>
    <scope>NUCLEOTIDE SEQUENCE</scope>
    <source>
        <strain evidence="9">35461</strain>
    </source>
</reference>
<evidence type="ECO:0000256" key="5">
    <source>
        <dbReference type="ARBA" id="ARBA00023235"/>
    </source>
</evidence>
<dbReference type="Proteomes" id="UP000886845">
    <property type="component" value="Unassembled WGS sequence"/>
</dbReference>
<evidence type="ECO:0000313" key="9">
    <source>
        <dbReference type="EMBL" id="HIV09735.1"/>
    </source>
</evidence>
<keyword evidence="4 6" id="KW-0697">Rotamase</keyword>
<evidence type="ECO:0000256" key="7">
    <source>
        <dbReference type="SAM" id="SignalP"/>
    </source>
</evidence>
<evidence type="ECO:0000259" key="8">
    <source>
        <dbReference type="PROSITE" id="PS50198"/>
    </source>
</evidence>
<dbReference type="SUPFAM" id="SSF109998">
    <property type="entry name" value="Triger factor/SurA peptide-binding domain-like"/>
    <property type="match status" value="1"/>
</dbReference>
<dbReference type="Pfam" id="PF13145">
    <property type="entry name" value="Rotamase_2"/>
    <property type="match status" value="1"/>
</dbReference>
<evidence type="ECO:0000256" key="6">
    <source>
        <dbReference type="PROSITE-ProRule" id="PRU00278"/>
    </source>
</evidence>
<dbReference type="PANTHER" id="PTHR47245:SF1">
    <property type="entry name" value="FOLDASE PROTEIN PRSA"/>
    <property type="match status" value="1"/>
</dbReference>
<dbReference type="AlphaFoldDB" id="A0A9D1NN65"/>
<comment type="caution">
    <text evidence="9">The sequence shown here is derived from an EMBL/GenBank/DDBJ whole genome shotgun (WGS) entry which is preliminary data.</text>
</comment>
<gene>
    <name evidence="9" type="ORF">IAC79_06455</name>
</gene>